<organism evidence="8 9">
    <name type="scientific">Suillus placidus</name>
    <dbReference type="NCBI Taxonomy" id="48579"/>
    <lineage>
        <taxon>Eukaryota</taxon>
        <taxon>Fungi</taxon>
        <taxon>Dikarya</taxon>
        <taxon>Basidiomycota</taxon>
        <taxon>Agaricomycotina</taxon>
        <taxon>Agaricomycetes</taxon>
        <taxon>Agaricomycetidae</taxon>
        <taxon>Boletales</taxon>
        <taxon>Suillineae</taxon>
        <taxon>Suillaceae</taxon>
        <taxon>Suillus</taxon>
    </lineage>
</organism>
<feature type="chain" id="PRO_5040347136" description="Epidermal growth factor receptor-like transmembrane-juxtamembrane segment domain-containing protein" evidence="6">
    <location>
        <begin position="29"/>
        <end position="348"/>
    </location>
</feature>
<protein>
    <recommendedName>
        <fullName evidence="7">Epidermal growth factor receptor-like transmembrane-juxtamembrane segment domain-containing protein</fullName>
    </recommendedName>
</protein>
<dbReference type="GO" id="GO:0005524">
    <property type="term" value="F:ATP binding"/>
    <property type="evidence" value="ECO:0007669"/>
    <property type="project" value="UniProtKB-KW"/>
</dbReference>
<evidence type="ECO:0000313" key="8">
    <source>
        <dbReference type="EMBL" id="KAG1782616.1"/>
    </source>
</evidence>
<keyword evidence="9" id="KW-1185">Reference proteome</keyword>
<keyword evidence="2" id="KW-0547">Nucleotide-binding</keyword>
<comment type="caution">
    <text evidence="8">The sequence shown here is derived from an EMBL/GenBank/DDBJ whole genome shotgun (WGS) entry which is preliminary data.</text>
</comment>
<feature type="region of interest" description="Disordered" evidence="4">
    <location>
        <begin position="299"/>
        <end position="348"/>
    </location>
</feature>
<evidence type="ECO:0000256" key="1">
    <source>
        <dbReference type="ARBA" id="ARBA00022553"/>
    </source>
</evidence>
<keyword evidence="5" id="KW-0812">Transmembrane</keyword>
<feature type="compositionally biased region" description="Polar residues" evidence="4">
    <location>
        <begin position="303"/>
        <end position="324"/>
    </location>
</feature>
<name>A0A9P7A5H3_9AGAM</name>
<evidence type="ECO:0000256" key="6">
    <source>
        <dbReference type="SAM" id="SignalP"/>
    </source>
</evidence>
<evidence type="ECO:0000256" key="3">
    <source>
        <dbReference type="ARBA" id="ARBA00022840"/>
    </source>
</evidence>
<gene>
    <name evidence="8" type="ORF">EV702DRAFT_1232504</name>
</gene>
<sequence length="348" mass="36592">MPPGPFTKAWSLTVVLAAVAFVPRGAFAQTSTVTCLSSFGWMNNTLRQDPCVVTSYLQSVCGAFTIGPLPPGYYYGAPAPAAADSCSCNTVNYSLLGACSACQNASYLSWSSWSQYCSQISIRESVRKLVDILLAFLIHVIDRYPMDIPTGTRVPNWAYLNVTGGFDPVAAQNNGDLPESTATNVQSTLTVTYSTTLSASLTTVYASLTSSSATATGLSPTSASTSTSSNVGAIAGGVVGAILGAVIIGLVTWFLIKRRRSSTTPSAPFSDIGGRPGHTQSFYSTNTNIFPMAQPSRLYDPSDPTTFPNHSLTGPITSSSNIDLNPSMPSPVFPQQSRPGQYAGTPQV</sequence>
<feature type="signal peptide" evidence="6">
    <location>
        <begin position="1"/>
        <end position="28"/>
    </location>
</feature>
<keyword evidence="5" id="KW-1133">Transmembrane helix</keyword>
<dbReference type="Proteomes" id="UP000714275">
    <property type="component" value="Unassembled WGS sequence"/>
</dbReference>
<dbReference type="Gene3D" id="1.20.5.100">
    <property type="entry name" value="Cytochrome c1, transmembrane anchor, C-terminal"/>
    <property type="match status" value="1"/>
</dbReference>
<keyword evidence="6" id="KW-0732">Signal</keyword>
<dbReference type="AlphaFoldDB" id="A0A9P7A5H3"/>
<feature type="compositionally biased region" description="Polar residues" evidence="4">
    <location>
        <begin position="333"/>
        <end position="348"/>
    </location>
</feature>
<dbReference type="CDD" id="cd12087">
    <property type="entry name" value="TM_EGFR-like"/>
    <property type="match status" value="1"/>
</dbReference>
<dbReference type="InterPro" id="IPR049328">
    <property type="entry name" value="TM_ErbB1"/>
</dbReference>
<evidence type="ECO:0000259" key="7">
    <source>
        <dbReference type="Pfam" id="PF21314"/>
    </source>
</evidence>
<dbReference type="Pfam" id="PF21314">
    <property type="entry name" value="TM_ErbB1"/>
    <property type="match status" value="1"/>
</dbReference>
<evidence type="ECO:0000256" key="5">
    <source>
        <dbReference type="SAM" id="Phobius"/>
    </source>
</evidence>
<evidence type="ECO:0000313" key="9">
    <source>
        <dbReference type="Proteomes" id="UP000714275"/>
    </source>
</evidence>
<keyword evidence="1" id="KW-0597">Phosphoprotein</keyword>
<proteinExistence type="predicted"/>
<keyword evidence="5" id="KW-0472">Membrane</keyword>
<accession>A0A9P7A5H3</accession>
<evidence type="ECO:0000256" key="2">
    <source>
        <dbReference type="ARBA" id="ARBA00022741"/>
    </source>
</evidence>
<keyword evidence="3" id="KW-0067">ATP-binding</keyword>
<dbReference type="EMBL" id="JABBWD010000003">
    <property type="protein sequence ID" value="KAG1782616.1"/>
    <property type="molecule type" value="Genomic_DNA"/>
</dbReference>
<reference evidence="8" key="1">
    <citation type="journal article" date="2020" name="New Phytol.">
        <title>Comparative genomics reveals dynamic genome evolution in host specialist ectomycorrhizal fungi.</title>
        <authorList>
            <person name="Lofgren L.A."/>
            <person name="Nguyen N.H."/>
            <person name="Vilgalys R."/>
            <person name="Ruytinx J."/>
            <person name="Liao H.L."/>
            <person name="Branco S."/>
            <person name="Kuo A."/>
            <person name="LaButti K."/>
            <person name="Lipzen A."/>
            <person name="Andreopoulos W."/>
            <person name="Pangilinan J."/>
            <person name="Riley R."/>
            <person name="Hundley H."/>
            <person name="Na H."/>
            <person name="Barry K."/>
            <person name="Grigoriev I.V."/>
            <person name="Stajich J.E."/>
            <person name="Kennedy P.G."/>
        </authorList>
    </citation>
    <scope>NUCLEOTIDE SEQUENCE</scope>
    <source>
        <strain evidence="8">DOB743</strain>
    </source>
</reference>
<feature type="domain" description="Epidermal growth factor receptor-like transmembrane-juxtamembrane segment" evidence="7">
    <location>
        <begin position="234"/>
        <end position="260"/>
    </location>
</feature>
<feature type="transmembrane region" description="Helical" evidence="5">
    <location>
        <begin position="231"/>
        <end position="256"/>
    </location>
</feature>
<evidence type="ECO:0000256" key="4">
    <source>
        <dbReference type="SAM" id="MobiDB-lite"/>
    </source>
</evidence>
<dbReference type="OrthoDB" id="2526171at2759"/>